<dbReference type="Gene3D" id="3.40.190.170">
    <property type="entry name" value="Bacterial extracellular solute-binding protein, family 7"/>
    <property type="match status" value="1"/>
</dbReference>
<dbReference type="Pfam" id="PF03480">
    <property type="entry name" value="DctP"/>
    <property type="match status" value="1"/>
</dbReference>
<dbReference type="RefSeq" id="WP_201683801.1">
    <property type="nucleotide sequence ID" value="NZ_JAEQNA010000003.1"/>
</dbReference>
<keyword evidence="6" id="KW-1185">Reference proteome</keyword>
<dbReference type="PANTHER" id="PTHR33376">
    <property type="match status" value="1"/>
</dbReference>
<reference evidence="5" key="1">
    <citation type="submission" date="2021-01" db="EMBL/GenBank/DDBJ databases">
        <title>Ramlibacter sp. strain AW1 16S ribosomal RNA gene Genome sequencing and assembly.</title>
        <authorList>
            <person name="Kang M."/>
        </authorList>
    </citation>
    <scope>NUCLEOTIDE SEQUENCE</scope>
    <source>
        <strain evidence="5">AW1</strain>
    </source>
</reference>
<accession>A0A936ZU94</accession>
<comment type="caution">
    <text evidence="5">The sequence shown here is derived from an EMBL/GenBank/DDBJ whole genome shotgun (WGS) entry which is preliminary data.</text>
</comment>
<gene>
    <name evidence="5" type="primary">dctP</name>
    <name evidence="5" type="ORF">JI739_10220</name>
</gene>
<dbReference type="GO" id="GO:0055085">
    <property type="term" value="P:transmembrane transport"/>
    <property type="evidence" value="ECO:0007669"/>
    <property type="project" value="InterPro"/>
</dbReference>
<dbReference type="Proteomes" id="UP000613011">
    <property type="component" value="Unassembled WGS sequence"/>
</dbReference>
<feature type="chain" id="PRO_5037946416" evidence="4">
    <location>
        <begin position="26"/>
        <end position="331"/>
    </location>
</feature>
<keyword evidence="3 4" id="KW-0732">Signal</keyword>
<dbReference type="NCBIfam" id="NF037995">
    <property type="entry name" value="TRAP_S1"/>
    <property type="match status" value="1"/>
</dbReference>
<evidence type="ECO:0000313" key="6">
    <source>
        <dbReference type="Proteomes" id="UP000613011"/>
    </source>
</evidence>
<dbReference type="PANTHER" id="PTHR33376:SF7">
    <property type="entry name" value="C4-DICARBOXYLATE-BINDING PROTEIN DCTB"/>
    <property type="match status" value="1"/>
</dbReference>
<evidence type="ECO:0000256" key="3">
    <source>
        <dbReference type="ARBA" id="ARBA00022729"/>
    </source>
</evidence>
<keyword evidence="2" id="KW-0813">Transport</keyword>
<comment type="similarity">
    <text evidence="1">Belongs to the bacterial solute-binding protein 7 family.</text>
</comment>
<dbReference type="EMBL" id="JAEQNA010000003">
    <property type="protein sequence ID" value="MBL0420719.1"/>
    <property type="molecule type" value="Genomic_DNA"/>
</dbReference>
<dbReference type="InterPro" id="IPR018389">
    <property type="entry name" value="DctP_fam"/>
</dbReference>
<dbReference type="AlphaFoldDB" id="A0A936ZU94"/>
<protein>
    <submittedName>
        <fullName evidence="5">TRAP transporter substrate-binding protein DctP</fullName>
    </submittedName>
</protein>
<evidence type="ECO:0000256" key="4">
    <source>
        <dbReference type="SAM" id="SignalP"/>
    </source>
</evidence>
<sequence>MKSLTRARRLAIAATLSLCAGLAMAQTKIDMTIFHAEGAPWTPTEKWWAQEVEKATEGRVKVQLHFGGSLVPLNETLRAVRNGAVPAGLLSSAAAAGQLRYLGYTEALTGVPTDTGKLVASLNELRPVLEKNMAEQGLVYLWSQPAGELISLCRNKFLKSPADWKGTKVRTAGRWQSEQIKAVGASPQALDPSEIYLALQNGTVDCTLSVGILAPSLKLEQVAPKVTFLRQSNNLSLFVMNKDAWAKISPKDQEAIKRVSMEADKRAAQAVADAQAAGEAFFKKAQADNTYKLSDAEAEQLRKDFAAALKPLDGESGEVGKQVKAVLDKHR</sequence>
<evidence type="ECO:0000256" key="2">
    <source>
        <dbReference type="ARBA" id="ARBA00022448"/>
    </source>
</evidence>
<organism evidence="5 6">
    <name type="scientific">Ramlibacter aurantiacus</name>
    <dbReference type="NCBI Taxonomy" id="2801330"/>
    <lineage>
        <taxon>Bacteria</taxon>
        <taxon>Pseudomonadati</taxon>
        <taxon>Pseudomonadota</taxon>
        <taxon>Betaproteobacteria</taxon>
        <taxon>Burkholderiales</taxon>
        <taxon>Comamonadaceae</taxon>
        <taxon>Ramlibacter</taxon>
    </lineage>
</organism>
<dbReference type="InterPro" id="IPR038404">
    <property type="entry name" value="TRAP_DctP_sf"/>
</dbReference>
<evidence type="ECO:0000313" key="5">
    <source>
        <dbReference type="EMBL" id="MBL0420719.1"/>
    </source>
</evidence>
<feature type="signal peptide" evidence="4">
    <location>
        <begin position="1"/>
        <end position="25"/>
    </location>
</feature>
<name>A0A936ZU94_9BURK</name>
<proteinExistence type="inferred from homology"/>
<evidence type="ECO:0000256" key="1">
    <source>
        <dbReference type="ARBA" id="ARBA00009023"/>
    </source>
</evidence>